<evidence type="ECO:0000259" key="2">
    <source>
        <dbReference type="PROSITE" id="PS50287"/>
    </source>
</evidence>
<protein>
    <recommendedName>
        <fullName evidence="2">SRCR domain-containing protein</fullName>
    </recommendedName>
</protein>
<organism evidence="3 4">
    <name type="scientific">Plasmodium inui San Antonio 1</name>
    <dbReference type="NCBI Taxonomy" id="1237626"/>
    <lineage>
        <taxon>Eukaryota</taxon>
        <taxon>Sar</taxon>
        <taxon>Alveolata</taxon>
        <taxon>Apicomplexa</taxon>
        <taxon>Aconoidasida</taxon>
        <taxon>Haemosporida</taxon>
        <taxon>Plasmodiidae</taxon>
        <taxon>Plasmodium</taxon>
        <taxon>Plasmodium (Plasmodium)</taxon>
    </lineage>
</organism>
<dbReference type="RefSeq" id="XP_008819241.1">
    <property type="nucleotide sequence ID" value="XM_008821019.1"/>
</dbReference>
<dbReference type="EMBL" id="KI965533">
    <property type="protein sequence ID" value="EUD64167.1"/>
    <property type="molecule type" value="Genomic_DNA"/>
</dbReference>
<evidence type="ECO:0000313" key="4">
    <source>
        <dbReference type="Proteomes" id="UP000030640"/>
    </source>
</evidence>
<accession>W6ZTC0</accession>
<dbReference type="Proteomes" id="UP000030640">
    <property type="component" value="Unassembled WGS sequence"/>
</dbReference>
<evidence type="ECO:0000313" key="3">
    <source>
        <dbReference type="EMBL" id="EUD64167.1"/>
    </source>
</evidence>
<feature type="region of interest" description="Disordered" evidence="1">
    <location>
        <begin position="1"/>
        <end position="24"/>
    </location>
</feature>
<proteinExistence type="predicted"/>
<dbReference type="PROSITE" id="PS50287">
    <property type="entry name" value="SRCR_2"/>
    <property type="match status" value="1"/>
</dbReference>
<gene>
    <name evidence="3" type="ORF">C922_05448</name>
</gene>
<dbReference type="InterPro" id="IPR001190">
    <property type="entry name" value="SRCR"/>
</dbReference>
<feature type="domain" description="SRCR" evidence="2">
    <location>
        <begin position="29"/>
        <end position="145"/>
    </location>
</feature>
<dbReference type="GeneID" id="20040722"/>
<reference evidence="3 4" key="1">
    <citation type="submission" date="2013-02" db="EMBL/GenBank/DDBJ databases">
        <title>The Genome Sequence of Plasmodium inui San Antonio 1.</title>
        <authorList>
            <consortium name="The Broad Institute Genome Sequencing Platform"/>
            <consortium name="The Broad Institute Genome Sequencing Center for Infectious Disease"/>
            <person name="Neafsey D."/>
            <person name="Cheeseman I."/>
            <person name="Volkman S."/>
            <person name="Adams J."/>
            <person name="Walker B."/>
            <person name="Young S.K."/>
            <person name="Zeng Q."/>
            <person name="Gargeya S."/>
            <person name="Fitzgerald M."/>
            <person name="Haas B."/>
            <person name="Abouelleil A."/>
            <person name="Alvarado L."/>
            <person name="Arachchi H.M."/>
            <person name="Berlin A.M."/>
            <person name="Chapman S.B."/>
            <person name="Dewar J."/>
            <person name="Goldberg J."/>
            <person name="Griggs A."/>
            <person name="Gujja S."/>
            <person name="Hansen M."/>
            <person name="Howarth C."/>
            <person name="Imamovic A."/>
            <person name="Larimer J."/>
            <person name="McCowan C."/>
            <person name="Murphy C."/>
            <person name="Neiman D."/>
            <person name="Pearson M."/>
            <person name="Priest M."/>
            <person name="Roberts A."/>
            <person name="Saif S."/>
            <person name="Shea T."/>
            <person name="Sisk P."/>
            <person name="Sykes S."/>
            <person name="Wortman J."/>
            <person name="Nusbaum C."/>
            <person name="Birren B."/>
        </authorList>
    </citation>
    <scope>NUCLEOTIDE SEQUENCE [LARGE SCALE GENOMIC DNA]</scope>
    <source>
        <strain evidence="3 4">San Antonio 1</strain>
    </source>
</reference>
<keyword evidence="4" id="KW-1185">Reference proteome</keyword>
<sequence length="279" mass="31642">MQKLHSYMLSLEEDSNKNPPGTTEQYTAKRLTDLKNCSGEKVTNVTGRWMSMANGPASIHGWTAQAANIICKNLELWFGNLQETEGSPPKWTYTKCTADNLEVEGSKGTTTACPPNPNHNYWSGLGFSTELSGNKREHRSLMICMDVISILLTVYNNVNNCQNQELCYNNTLVCEALYEWYKEWGGEKVAKEIMKFLFSKGERSVRVRGQEIQIERSPSEFWAKILGIKGLRIAGLQCQATDWPTDNWNMTCLHRSKGDSCQVMGDQAWEEYEVIKTRG</sequence>
<dbReference type="VEuPathDB" id="PlasmoDB:C922_05448"/>
<evidence type="ECO:0000256" key="1">
    <source>
        <dbReference type="SAM" id="MobiDB-lite"/>
    </source>
</evidence>
<name>W6ZTC0_9APIC</name>
<dbReference type="AlphaFoldDB" id="W6ZTC0"/>
<dbReference type="GO" id="GO:0016020">
    <property type="term" value="C:membrane"/>
    <property type="evidence" value="ECO:0007669"/>
    <property type="project" value="InterPro"/>
</dbReference>